<organism evidence="1 2">
    <name type="scientific">Cryptotermes secundus</name>
    <dbReference type="NCBI Taxonomy" id="105785"/>
    <lineage>
        <taxon>Eukaryota</taxon>
        <taxon>Metazoa</taxon>
        <taxon>Ecdysozoa</taxon>
        <taxon>Arthropoda</taxon>
        <taxon>Hexapoda</taxon>
        <taxon>Insecta</taxon>
        <taxon>Pterygota</taxon>
        <taxon>Neoptera</taxon>
        <taxon>Polyneoptera</taxon>
        <taxon>Dictyoptera</taxon>
        <taxon>Blattodea</taxon>
        <taxon>Blattoidea</taxon>
        <taxon>Termitoidae</taxon>
        <taxon>Kalotermitidae</taxon>
        <taxon>Cryptotermitinae</taxon>
        <taxon>Cryptotermes</taxon>
    </lineage>
</organism>
<dbReference type="AlphaFoldDB" id="A0A2J7QH69"/>
<dbReference type="EMBL" id="NEVH01013995">
    <property type="protein sequence ID" value="PNF27935.1"/>
    <property type="molecule type" value="Genomic_DNA"/>
</dbReference>
<dbReference type="Proteomes" id="UP000235965">
    <property type="component" value="Unassembled WGS sequence"/>
</dbReference>
<evidence type="ECO:0008006" key="3">
    <source>
        <dbReference type="Google" id="ProtNLM"/>
    </source>
</evidence>
<dbReference type="InParanoid" id="A0A2J7QH69"/>
<gene>
    <name evidence="1" type="ORF">B7P43_G17570</name>
</gene>
<dbReference type="STRING" id="105785.A0A2J7QH69"/>
<name>A0A2J7QH69_9NEOP</name>
<accession>A0A2J7QH69</accession>
<reference evidence="1 2" key="1">
    <citation type="submission" date="2017-12" db="EMBL/GenBank/DDBJ databases">
        <title>Hemimetabolous genomes reveal molecular basis of termite eusociality.</title>
        <authorList>
            <person name="Harrison M.C."/>
            <person name="Jongepier E."/>
            <person name="Robertson H.M."/>
            <person name="Arning N."/>
            <person name="Bitard-Feildel T."/>
            <person name="Chao H."/>
            <person name="Childers C.P."/>
            <person name="Dinh H."/>
            <person name="Doddapaneni H."/>
            <person name="Dugan S."/>
            <person name="Gowin J."/>
            <person name="Greiner C."/>
            <person name="Han Y."/>
            <person name="Hu H."/>
            <person name="Hughes D.S.T."/>
            <person name="Huylmans A.-K."/>
            <person name="Kemena C."/>
            <person name="Kremer L.P.M."/>
            <person name="Lee S.L."/>
            <person name="Lopez-Ezquerra A."/>
            <person name="Mallet L."/>
            <person name="Monroy-Kuhn J.M."/>
            <person name="Moser A."/>
            <person name="Murali S.C."/>
            <person name="Muzny D.M."/>
            <person name="Otani S."/>
            <person name="Piulachs M.-D."/>
            <person name="Poelchau M."/>
            <person name="Qu J."/>
            <person name="Schaub F."/>
            <person name="Wada-Katsumata A."/>
            <person name="Worley K.C."/>
            <person name="Xie Q."/>
            <person name="Ylla G."/>
            <person name="Poulsen M."/>
            <person name="Gibbs R.A."/>
            <person name="Schal C."/>
            <person name="Richards S."/>
            <person name="Belles X."/>
            <person name="Korb J."/>
            <person name="Bornberg-Bauer E."/>
        </authorList>
    </citation>
    <scope>NUCLEOTIDE SEQUENCE [LARGE SCALE GENOMIC DNA]</scope>
    <source>
        <tissue evidence="1">Whole body</tissue>
    </source>
</reference>
<keyword evidence="2" id="KW-1185">Reference proteome</keyword>
<evidence type="ECO:0000313" key="2">
    <source>
        <dbReference type="Proteomes" id="UP000235965"/>
    </source>
</evidence>
<protein>
    <recommendedName>
        <fullName evidence="3">DUF4817 domain-containing protein</fullName>
    </recommendedName>
</protein>
<sequence length="102" mass="11333">MMPFTILFEEYADMIYVYGFCNGNSVLALAECQQRFPNGRIANRRVFTGVYQALRDTGLGRILDAADHIRNSQLKLLHATRAVHNRAAVCVAAGGGIFENQL</sequence>
<proteinExistence type="predicted"/>
<evidence type="ECO:0000313" key="1">
    <source>
        <dbReference type="EMBL" id="PNF27935.1"/>
    </source>
</evidence>
<comment type="caution">
    <text evidence="1">The sequence shown here is derived from an EMBL/GenBank/DDBJ whole genome shotgun (WGS) entry which is preliminary data.</text>
</comment>